<name>A0ACC3B2I4_9EURO</name>
<evidence type="ECO:0000313" key="2">
    <source>
        <dbReference type="Proteomes" id="UP001177260"/>
    </source>
</evidence>
<accession>A0ACC3B2I4</accession>
<reference evidence="1 2" key="1">
    <citation type="journal article" date="2023" name="ACS Omega">
        <title>Identification of the Neoaspergillic Acid Biosynthesis Gene Cluster by Establishing an In Vitro CRISPR-Ribonucleoprotein Genetic System in Aspergillus melleus.</title>
        <authorList>
            <person name="Yuan B."/>
            <person name="Grau M.F."/>
            <person name="Murata R.M."/>
            <person name="Torok T."/>
            <person name="Venkateswaran K."/>
            <person name="Stajich J.E."/>
            <person name="Wang C.C.C."/>
        </authorList>
    </citation>
    <scope>NUCLEOTIDE SEQUENCE [LARGE SCALE GENOMIC DNA]</scope>
    <source>
        <strain evidence="1 2">IMV 1140</strain>
    </source>
</reference>
<organism evidence="1 2">
    <name type="scientific">Aspergillus melleus</name>
    <dbReference type="NCBI Taxonomy" id="138277"/>
    <lineage>
        <taxon>Eukaryota</taxon>
        <taxon>Fungi</taxon>
        <taxon>Dikarya</taxon>
        <taxon>Ascomycota</taxon>
        <taxon>Pezizomycotina</taxon>
        <taxon>Eurotiomycetes</taxon>
        <taxon>Eurotiomycetidae</taxon>
        <taxon>Eurotiales</taxon>
        <taxon>Aspergillaceae</taxon>
        <taxon>Aspergillus</taxon>
        <taxon>Aspergillus subgen. Circumdati</taxon>
    </lineage>
</organism>
<proteinExistence type="predicted"/>
<keyword evidence="2" id="KW-1185">Reference proteome</keyword>
<evidence type="ECO:0000313" key="1">
    <source>
        <dbReference type="EMBL" id="KAK1144345.1"/>
    </source>
</evidence>
<dbReference type="Proteomes" id="UP001177260">
    <property type="component" value="Unassembled WGS sequence"/>
</dbReference>
<gene>
    <name evidence="1" type="ORF">N8T08_005497</name>
</gene>
<dbReference type="EMBL" id="JAOPJF010000031">
    <property type="protein sequence ID" value="KAK1144345.1"/>
    <property type="molecule type" value="Genomic_DNA"/>
</dbReference>
<comment type="caution">
    <text evidence="1">The sequence shown here is derived from an EMBL/GenBank/DDBJ whole genome shotgun (WGS) entry which is preliminary data.</text>
</comment>
<sequence length="181" mass="19203">MSLFDIRKRSRGISTSHHTMRIGVNTGFGGSADLRANDVLALQHVLTVIVDRLCELLLKNIVPLVPMRGSISASGFPESSNGRGGDVYADQALVQVGLEPVVLTAKEGLAIVNGTAMSAACATLVLHDVHQLAMLSQILTAMTVEALQGSPENFDPFFSEVRPHPGQIESARNISSNSSPT</sequence>
<protein>
    <submittedName>
        <fullName evidence="1">Uncharacterized protein</fullName>
    </submittedName>
</protein>